<evidence type="ECO:0000313" key="3">
    <source>
        <dbReference type="Proteomes" id="UP000011713"/>
    </source>
</evidence>
<dbReference type="VEuPathDB" id="FungiDB:HpaG802861"/>
<dbReference type="HOGENOM" id="CLU_2417867_0_0_1"/>
<feature type="region of interest" description="Disordered" evidence="1">
    <location>
        <begin position="1"/>
        <end position="21"/>
    </location>
</feature>
<dbReference type="AlphaFoldDB" id="M4B9A2"/>
<dbReference type="EnsemblProtists" id="HpaT802861">
    <property type="protein sequence ID" value="HpaP802861"/>
    <property type="gene ID" value="HpaG802861"/>
</dbReference>
<dbReference type="EMBL" id="JH598009">
    <property type="status" value="NOT_ANNOTATED_CDS"/>
    <property type="molecule type" value="Genomic_DNA"/>
</dbReference>
<accession>M4B9A2</accession>
<evidence type="ECO:0000256" key="1">
    <source>
        <dbReference type="SAM" id="MobiDB-lite"/>
    </source>
</evidence>
<keyword evidence="3" id="KW-1185">Reference proteome</keyword>
<reference evidence="2" key="2">
    <citation type="submission" date="2015-06" db="UniProtKB">
        <authorList>
            <consortium name="EnsemblProtists"/>
        </authorList>
    </citation>
    <scope>IDENTIFICATION</scope>
    <source>
        <strain evidence="2">Emoy2</strain>
    </source>
</reference>
<proteinExistence type="predicted"/>
<protein>
    <submittedName>
        <fullName evidence="2">Uncharacterized protein</fullName>
    </submittedName>
</protein>
<organism evidence="2 3">
    <name type="scientific">Hyaloperonospora arabidopsidis (strain Emoy2)</name>
    <name type="common">Downy mildew agent</name>
    <name type="synonym">Peronospora arabidopsidis</name>
    <dbReference type="NCBI Taxonomy" id="559515"/>
    <lineage>
        <taxon>Eukaryota</taxon>
        <taxon>Sar</taxon>
        <taxon>Stramenopiles</taxon>
        <taxon>Oomycota</taxon>
        <taxon>Peronosporomycetes</taxon>
        <taxon>Peronosporales</taxon>
        <taxon>Peronosporaceae</taxon>
        <taxon>Hyaloperonospora</taxon>
    </lineage>
</organism>
<sequence length="92" mass="10008">MLQAHPVTAKPPVFASSKSIGPTRVQHKRGFSFESSDPCSIYFPPLVARDGFRFDQSLAPPSPGDPAHRRSQIVMASDLVTYVSKLLPSANL</sequence>
<evidence type="ECO:0000313" key="2">
    <source>
        <dbReference type="EnsemblProtists" id="HpaP802861"/>
    </source>
</evidence>
<dbReference type="InParanoid" id="M4B9A2"/>
<dbReference type="Proteomes" id="UP000011713">
    <property type="component" value="Unassembled WGS sequence"/>
</dbReference>
<reference evidence="3" key="1">
    <citation type="journal article" date="2010" name="Science">
        <title>Signatures of adaptation to obligate biotrophy in the Hyaloperonospora arabidopsidis genome.</title>
        <authorList>
            <person name="Baxter L."/>
            <person name="Tripathy S."/>
            <person name="Ishaque N."/>
            <person name="Boot N."/>
            <person name="Cabral A."/>
            <person name="Kemen E."/>
            <person name="Thines M."/>
            <person name="Ah-Fong A."/>
            <person name="Anderson R."/>
            <person name="Badejoko W."/>
            <person name="Bittner-Eddy P."/>
            <person name="Boore J.L."/>
            <person name="Chibucos M.C."/>
            <person name="Coates M."/>
            <person name="Dehal P."/>
            <person name="Delehaunty K."/>
            <person name="Dong S."/>
            <person name="Downton P."/>
            <person name="Dumas B."/>
            <person name="Fabro G."/>
            <person name="Fronick C."/>
            <person name="Fuerstenberg S.I."/>
            <person name="Fulton L."/>
            <person name="Gaulin E."/>
            <person name="Govers F."/>
            <person name="Hughes L."/>
            <person name="Humphray S."/>
            <person name="Jiang R.H."/>
            <person name="Judelson H."/>
            <person name="Kamoun S."/>
            <person name="Kyung K."/>
            <person name="Meijer H."/>
            <person name="Minx P."/>
            <person name="Morris P."/>
            <person name="Nelson J."/>
            <person name="Phuntumart V."/>
            <person name="Qutob D."/>
            <person name="Rehmany A."/>
            <person name="Rougon-Cardoso A."/>
            <person name="Ryden P."/>
            <person name="Torto-Alalibo T."/>
            <person name="Studholme D."/>
            <person name="Wang Y."/>
            <person name="Win J."/>
            <person name="Wood J."/>
            <person name="Clifton S.W."/>
            <person name="Rogers J."/>
            <person name="Van den Ackerveken G."/>
            <person name="Jones J.D."/>
            <person name="McDowell J.M."/>
            <person name="Beynon J."/>
            <person name="Tyler B.M."/>
        </authorList>
    </citation>
    <scope>NUCLEOTIDE SEQUENCE [LARGE SCALE GENOMIC DNA]</scope>
    <source>
        <strain evidence="3">Emoy2</strain>
    </source>
</reference>
<name>M4B9A2_HYAAE</name>